<dbReference type="InterPro" id="IPR058031">
    <property type="entry name" value="AAA_lid_NorR"/>
</dbReference>
<dbReference type="Pfam" id="PF00072">
    <property type="entry name" value="Response_reg"/>
    <property type="match status" value="1"/>
</dbReference>
<dbReference type="RefSeq" id="WP_101718589.1">
    <property type="nucleotide sequence ID" value="NZ_PJRS01000023.1"/>
</dbReference>
<evidence type="ECO:0000256" key="4">
    <source>
        <dbReference type="ARBA" id="ARBA00022491"/>
    </source>
</evidence>
<evidence type="ECO:0000313" key="21">
    <source>
        <dbReference type="Proteomes" id="UP000234479"/>
    </source>
</evidence>
<dbReference type="Pfam" id="PF00158">
    <property type="entry name" value="Sigma54_activat"/>
    <property type="match status" value="1"/>
</dbReference>
<evidence type="ECO:0000259" key="18">
    <source>
        <dbReference type="PROSITE" id="PS50045"/>
    </source>
</evidence>
<keyword evidence="10" id="KW-0238">DNA-binding</keyword>
<dbReference type="InterPro" id="IPR002078">
    <property type="entry name" value="Sigma_54_int"/>
</dbReference>
<dbReference type="SUPFAM" id="SSF52540">
    <property type="entry name" value="P-loop containing nucleoside triphosphate hydrolases"/>
    <property type="match status" value="1"/>
</dbReference>
<keyword evidence="11" id="KW-0010">Activator</keyword>
<dbReference type="InterPro" id="IPR009057">
    <property type="entry name" value="Homeodomain-like_sf"/>
</dbReference>
<keyword evidence="9" id="KW-0805">Transcription regulation</keyword>
<dbReference type="FunFam" id="3.40.50.300:FF:000006">
    <property type="entry name" value="DNA-binding transcriptional regulator NtrC"/>
    <property type="match status" value="1"/>
</dbReference>
<keyword evidence="12" id="KW-0804">Transcription</keyword>
<keyword evidence="6" id="KW-0547">Nucleotide-binding</keyword>
<comment type="function">
    <text evidence="16">Member of the two-component regulatory system NtrB/NtrC, which controls expression of the nitrogen-regulated (ntr) genes in response to nitrogen limitation. Phosphorylated NtrC binds directly to DNA and stimulates the formation of open promoter-sigma54-RNA polymerase complexes.</text>
</comment>
<accession>A0A2N5DE77</accession>
<dbReference type="InterPro" id="IPR025944">
    <property type="entry name" value="Sigma_54_int_dom_CS"/>
</dbReference>
<sequence length="487" mass="52430">MTKTVLVVDDDPTQRRLIQAVLEREGFAVCHAENGDAAMAHLAAGAPADVILLDLVMPGLPGQEALKEMRARGYAQPVIVLTASGGVDTVVKAMQAGATDFFIKPASPERITVSIRNALSMGDLKGEVDRLNKRVSGRTTFSDLIGTSPAMTMVKRIGERAAKSAIPVLITGESGVGKELIARAVHGSSDRAGKPFVAVNCGAIPENLVESILFGHEKGSFTGASDKHSGKFKEADGGTLFLDEVGELPLDVQVKLLRALQEGEIDPIGSKRSVKVDVRIVSATNRDLSAAVAQGLFREDLYYRLNVFPVEAPSLRERREDIPALVEAFVRRFNVEEGKRVVGASPETLQILCAFDWPGNVRQLENAVYRAIVLADAPYLQPYDFPAISGVVAPPLEPSPIEPLPVMIQAAAAHAETGALGEAPVRILDGHGHLRTLEEIERDLIQHAIEVYAGHMSEVARRLGIGRSTLYRKVREQGIDVDVKEAS</sequence>
<dbReference type="AlphaFoldDB" id="A0A2N5DE77"/>
<evidence type="ECO:0000256" key="8">
    <source>
        <dbReference type="ARBA" id="ARBA00023012"/>
    </source>
</evidence>
<evidence type="ECO:0000256" key="10">
    <source>
        <dbReference type="ARBA" id="ARBA00023125"/>
    </source>
</evidence>
<dbReference type="PANTHER" id="PTHR32071:SF95">
    <property type="entry name" value="DNA-BINDING TRANSCRIPTIONAL REGULATOR NTRC"/>
    <property type="match status" value="1"/>
</dbReference>
<dbReference type="Pfam" id="PF02954">
    <property type="entry name" value="HTH_8"/>
    <property type="match status" value="1"/>
</dbReference>
<dbReference type="Gene3D" id="1.10.10.60">
    <property type="entry name" value="Homeodomain-like"/>
    <property type="match status" value="1"/>
</dbReference>
<gene>
    <name evidence="20" type="ORF">SGCZBJ_13855</name>
</gene>
<keyword evidence="7" id="KW-0067">ATP-binding</keyword>
<evidence type="ECO:0000256" key="12">
    <source>
        <dbReference type="ARBA" id="ARBA00023163"/>
    </source>
</evidence>
<dbReference type="SUPFAM" id="SSF52172">
    <property type="entry name" value="CheY-like"/>
    <property type="match status" value="1"/>
</dbReference>
<protein>
    <recommendedName>
        <fullName evidence="2">DNA-binding transcriptional regulator NtrC</fullName>
    </recommendedName>
    <alternativeName>
        <fullName evidence="14">Nitrogen regulation protein NR(I)</fullName>
    </alternativeName>
    <alternativeName>
        <fullName evidence="15">Nitrogen regulator I</fullName>
    </alternativeName>
</protein>
<dbReference type="Pfam" id="PF25601">
    <property type="entry name" value="AAA_lid_14"/>
    <property type="match status" value="1"/>
</dbReference>
<keyword evidence="8" id="KW-0902">Two-component regulatory system</keyword>
<dbReference type="InterPro" id="IPR002197">
    <property type="entry name" value="HTH_Fis"/>
</dbReference>
<dbReference type="Gene3D" id="3.40.50.300">
    <property type="entry name" value="P-loop containing nucleotide triphosphate hydrolases"/>
    <property type="match status" value="1"/>
</dbReference>
<reference evidence="20 21" key="1">
    <citation type="submission" date="2017-12" db="EMBL/GenBank/DDBJ databases">
        <title>The genome sequence of Caulobacter sp. 410.</title>
        <authorList>
            <person name="Gao J."/>
            <person name="Mao X."/>
            <person name="Sun J."/>
        </authorList>
    </citation>
    <scope>NUCLEOTIDE SEQUENCE [LARGE SCALE GENOMIC DNA]</scope>
    <source>
        <strain evidence="20 21">410</strain>
    </source>
</reference>
<keyword evidence="13" id="KW-0535">Nitrogen fixation</keyword>
<evidence type="ECO:0000313" key="20">
    <source>
        <dbReference type="EMBL" id="PLR24357.1"/>
    </source>
</evidence>
<dbReference type="InterPro" id="IPR011006">
    <property type="entry name" value="CheY-like_superfamily"/>
</dbReference>
<evidence type="ECO:0000256" key="7">
    <source>
        <dbReference type="ARBA" id="ARBA00022840"/>
    </source>
</evidence>
<dbReference type="Gene3D" id="3.40.50.2300">
    <property type="match status" value="1"/>
</dbReference>
<dbReference type="SMART" id="SM00448">
    <property type="entry name" value="REC"/>
    <property type="match status" value="1"/>
</dbReference>
<comment type="subcellular location">
    <subcellularLocation>
        <location evidence="1">Cytoplasm</location>
    </subcellularLocation>
</comment>
<dbReference type="PROSITE" id="PS00675">
    <property type="entry name" value="SIGMA54_INTERACT_1"/>
    <property type="match status" value="1"/>
</dbReference>
<evidence type="ECO:0000256" key="1">
    <source>
        <dbReference type="ARBA" id="ARBA00004496"/>
    </source>
</evidence>
<evidence type="ECO:0000256" key="13">
    <source>
        <dbReference type="ARBA" id="ARBA00023231"/>
    </source>
</evidence>
<dbReference type="PROSITE" id="PS00676">
    <property type="entry name" value="SIGMA54_INTERACT_2"/>
    <property type="match status" value="1"/>
</dbReference>
<organism evidence="20 21">
    <name type="scientific">Caulobacter zeae</name>
    <dbReference type="NCBI Taxonomy" id="2055137"/>
    <lineage>
        <taxon>Bacteria</taxon>
        <taxon>Pseudomonadati</taxon>
        <taxon>Pseudomonadota</taxon>
        <taxon>Alphaproteobacteria</taxon>
        <taxon>Caulobacterales</taxon>
        <taxon>Caulobacteraceae</taxon>
        <taxon>Caulobacter</taxon>
    </lineage>
</organism>
<dbReference type="GO" id="GO:0006355">
    <property type="term" value="P:regulation of DNA-templated transcription"/>
    <property type="evidence" value="ECO:0007669"/>
    <property type="project" value="InterPro"/>
</dbReference>
<proteinExistence type="predicted"/>
<dbReference type="PRINTS" id="PR01590">
    <property type="entry name" value="HTHFIS"/>
</dbReference>
<evidence type="ECO:0000259" key="19">
    <source>
        <dbReference type="PROSITE" id="PS50110"/>
    </source>
</evidence>
<feature type="domain" description="Response regulatory" evidence="19">
    <location>
        <begin position="4"/>
        <end position="119"/>
    </location>
</feature>
<evidence type="ECO:0000256" key="5">
    <source>
        <dbReference type="ARBA" id="ARBA00022553"/>
    </source>
</evidence>
<dbReference type="SMART" id="SM00382">
    <property type="entry name" value="AAA"/>
    <property type="match status" value="1"/>
</dbReference>
<keyword evidence="21" id="KW-1185">Reference proteome</keyword>
<name>A0A2N5DE77_9CAUL</name>
<keyword evidence="4" id="KW-0678">Repressor</keyword>
<evidence type="ECO:0000256" key="11">
    <source>
        <dbReference type="ARBA" id="ARBA00023159"/>
    </source>
</evidence>
<keyword evidence="3" id="KW-0963">Cytoplasm</keyword>
<keyword evidence="5 17" id="KW-0597">Phosphoprotein</keyword>
<dbReference type="EMBL" id="PJRS01000023">
    <property type="protein sequence ID" value="PLR24357.1"/>
    <property type="molecule type" value="Genomic_DNA"/>
</dbReference>
<dbReference type="InterPro" id="IPR027417">
    <property type="entry name" value="P-loop_NTPase"/>
</dbReference>
<dbReference type="PROSITE" id="PS50110">
    <property type="entry name" value="RESPONSE_REGULATORY"/>
    <property type="match status" value="1"/>
</dbReference>
<evidence type="ECO:0000256" key="6">
    <source>
        <dbReference type="ARBA" id="ARBA00022741"/>
    </source>
</evidence>
<evidence type="ECO:0000256" key="15">
    <source>
        <dbReference type="ARBA" id="ARBA00031910"/>
    </source>
</evidence>
<dbReference type="InterPro" id="IPR025943">
    <property type="entry name" value="Sigma_54_int_dom_ATP-bd_2"/>
</dbReference>
<dbReference type="PROSITE" id="PS00688">
    <property type="entry name" value="SIGMA54_INTERACT_3"/>
    <property type="match status" value="1"/>
</dbReference>
<feature type="modified residue" description="4-aspartylphosphate" evidence="17">
    <location>
        <position position="54"/>
    </location>
</feature>
<dbReference type="GO" id="GO:0043565">
    <property type="term" value="F:sequence-specific DNA binding"/>
    <property type="evidence" value="ECO:0007669"/>
    <property type="project" value="InterPro"/>
</dbReference>
<comment type="caution">
    <text evidence="20">The sequence shown here is derived from an EMBL/GenBank/DDBJ whole genome shotgun (WGS) entry which is preliminary data.</text>
</comment>
<evidence type="ECO:0000256" key="17">
    <source>
        <dbReference type="PROSITE-ProRule" id="PRU00169"/>
    </source>
</evidence>
<dbReference type="PANTHER" id="PTHR32071">
    <property type="entry name" value="TRANSCRIPTIONAL REGULATORY PROTEIN"/>
    <property type="match status" value="1"/>
</dbReference>
<dbReference type="CDD" id="cd00009">
    <property type="entry name" value="AAA"/>
    <property type="match status" value="1"/>
</dbReference>
<dbReference type="GO" id="GO:0000160">
    <property type="term" value="P:phosphorelay signal transduction system"/>
    <property type="evidence" value="ECO:0007669"/>
    <property type="project" value="UniProtKB-KW"/>
</dbReference>
<evidence type="ECO:0000256" key="9">
    <source>
        <dbReference type="ARBA" id="ARBA00023015"/>
    </source>
</evidence>
<dbReference type="Gene3D" id="1.10.8.60">
    <property type="match status" value="1"/>
</dbReference>
<dbReference type="InterPro" id="IPR025662">
    <property type="entry name" value="Sigma_54_int_dom_ATP-bd_1"/>
</dbReference>
<evidence type="ECO:0000256" key="14">
    <source>
        <dbReference type="ARBA" id="ARBA00029881"/>
    </source>
</evidence>
<evidence type="ECO:0000256" key="2">
    <source>
        <dbReference type="ARBA" id="ARBA00019059"/>
    </source>
</evidence>
<evidence type="ECO:0000256" key="3">
    <source>
        <dbReference type="ARBA" id="ARBA00022490"/>
    </source>
</evidence>
<dbReference type="Proteomes" id="UP000234479">
    <property type="component" value="Unassembled WGS sequence"/>
</dbReference>
<dbReference type="InterPro" id="IPR001789">
    <property type="entry name" value="Sig_transdc_resp-reg_receiver"/>
</dbReference>
<evidence type="ECO:0000256" key="16">
    <source>
        <dbReference type="ARBA" id="ARBA00043886"/>
    </source>
</evidence>
<dbReference type="PROSITE" id="PS50045">
    <property type="entry name" value="SIGMA54_INTERACT_4"/>
    <property type="match status" value="1"/>
</dbReference>
<feature type="domain" description="Sigma-54 factor interaction" evidence="18">
    <location>
        <begin position="144"/>
        <end position="373"/>
    </location>
</feature>
<dbReference type="InterPro" id="IPR003593">
    <property type="entry name" value="AAA+_ATPase"/>
</dbReference>
<dbReference type="GO" id="GO:0005524">
    <property type="term" value="F:ATP binding"/>
    <property type="evidence" value="ECO:0007669"/>
    <property type="project" value="UniProtKB-KW"/>
</dbReference>
<dbReference type="OrthoDB" id="9770562at2"/>
<dbReference type="SUPFAM" id="SSF46689">
    <property type="entry name" value="Homeodomain-like"/>
    <property type="match status" value="1"/>
</dbReference>
<dbReference type="GO" id="GO:0005737">
    <property type="term" value="C:cytoplasm"/>
    <property type="evidence" value="ECO:0007669"/>
    <property type="project" value="UniProtKB-SubCell"/>
</dbReference>